<dbReference type="Gene3D" id="3.50.30.50">
    <property type="entry name" value="Putative cyclase"/>
    <property type="match status" value="1"/>
</dbReference>
<dbReference type="AlphaFoldDB" id="A0A7S8MVG9"/>
<dbReference type="PANTHER" id="PTHR34861:SF10">
    <property type="entry name" value="CYCLASE"/>
    <property type="match status" value="1"/>
</dbReference>
<reference evidence="1 2" key="1">
    <citation type="submission" date="2020-11" db="EMBL/GenBank/DDBJ databases">
        <title>Amino acid is mineralized and recycled by bacteria in oceanic microbiome.</title>
        <authorList>
            <person name="Zheng L.Y."/>
        </authorList>
    </citation>
    <scope>NUCLEOTIDE SEQUENCE [LARGE SCALE GENOMIC DNA]</scope>
    <source>
        <strain evidence="1 2">A32-1</strain>
    </source>
</reference>
<dbReference type="GO" id="GO:0004061">
    <property type="term" value="F:arylformamidase activity"/>
    <property type="evidence" value="ECO:0007669"/>
    <property type="project" value="InterPro"/>
</dbReference>
<proteinExistence type="predicted"/>
<dbReference type="InterPro" id="IPR007325">
    <property type="entry name" value="KFase/CYL"/>
</dbReference>
<organism evidence="1 2">
    <name type="scientific">Microbacterium schleiferi</name>
    <dbReference type="NCBI Taxonomy" id="69362"/>
    <lineage>
        <taxon>Bacteria</taxon>
        <taxon>Bacillati</taxon>
        <taxon>Actinomycetota</taxon>
        <taxon>Actinomycetes</taxon>
        <taxon>Micrococcales</taxon>
        <taxon>Microbacteriaceae</taxon>
        <taxon>Microbacterium</taxon>
    </lineage>
</organism>
<accession>A0A7S8MVG9</accession>
<dbReference type="EMBL" id="CP064760">
    <property type="protein sequence ID" value="QPE04009.1"/>
    <property type="molecule type" value="Genomic_DNA"/>
</dbReference>
<dbReference type="PANTHER" id="PTHR34861">
    <property type="match status" value="1"/>
</dbReference>
<dbReference type="SUPFAM" id="SSF102198">
    <property type="entry name" value="Putative cyclase"/>
    <property type="match status" value="1"/>
</dbReference>
<evidence type="ECO:0000313" key="2">
    <source>
        <dbReference type="Proteomes" id="UP000594480"/>
    </source>
</evidence>
<dbReference type="KEGG" id="msf:IT882_12345"/>
<evidence type="ECO:0000313" key="1">
    <source>
        <dbReference type="EMBL" id="QPE04009.1"/>
    </source>
</evidence>
<gene>
    <name evidence="1" type="ORF">IT882_12345</name>
</gene>
<dbReference type="Proteomes" id="UP000594480">
    <property type="component" value="Chromosome"/>
</dbReference>
<keyword evidence="2" id="KW-1185">Reference proteome</keyword>
<dbReference type="GO" id="GO:0019441">
    <property type="term" value="P:L-tryptophan catabolic process to kynurenine"/>
    <property type="evidence" value="ECO:0007669"/>
    <property type="project" value="InterPro"/>
</dbReference>
<protein>
    <submittedName>
        <fullName evidence="1">Cyclase family protein</fullName>
    </submittedName>
</protein>
<dbReference type="Pfam" id="PF04199">
    <property type="entry name" value="Cyclase"/>
    <property type="match status" value="1"/>
</dbReference>
<dbReference type="InterPro" id="IPR037175">
    <property type="entry name" value="KFase_sf"/>
</dbReference>
<name>A0A7S8MVG9_9MICO</name>
<sequence>MDDVSYRDLGRELSNWGRWGTDDELGTLNLVTPERRIAAARSIRHGITLDLSLPLDENGPQRAVGARGNPVHVMTRLPGAPAFPGGFQYVDDAMFLHLQAATQVDALAHVAYDGMLYNGVTLDSITAAGASRLGVQNLAGHITGRGVLLDIPRSQRRTALDPHEPITSEDLERAEAYAGVTVGPGDLLLIRTGWLATFTDRRDRETFFSSEPGLALETARWLHERDIAFVGADTWGVEVAPSRSGDTMPLHCVLIRDLGMPLGEMFVLDELGTMAHRLGRAEFHLSCATLQVTGGVGTPVSPIVTF</sequence>